<evidence type="ECO:0000256" key="1">
    <source>
        <dbReference type="SAM" id="SignalP"/>
    </source>
</evidence>
<evidence type="ECO:0000313" key="4">
    <source>
        <dbReference type="Proteomes" id="UP000734218"/>
    </source>
</evidence>
<protein>
    <recommendedName>
        <fullName evidence="2">Ice-binding protein C-terminal domain-containing protein</fullName>
    </recommendedName>
</protein>
<name>A0ABX0XN21_9SPHN</name>
<dbReference type="RefSeq" id="WP_209023372.1">
    <property type="nucleotide sequence ID" value="NZ_JAATJE010000002.1"/>
</dbReference>
<dbReference type="InterPro" id="IPR013424">
    <property type="entry name" value="Ice-binding_C"/>
</dbReference>
<sequence>MRLNTPLALTTMVVGLASAQPAAAATLIVTGNWSNVGSGSIAKFDPTLGALNAITVEMDASVMRGYWLTSMSGPVSVDAALAGTLQTNIGSAAYQGAISSSTSSRGSFAVEGTGHSVTQIAADGFSPFVGTGQLGIHATGSAPAALTFTNFSGMGGWSEPPAAASMQARFRVIYDYTVAGVTAVPEPATWSMLIAGFGVVGIAVRRRQRSEAATVAA</sequence>
<gene>
    <name evidence="3" type="ORF">GGR88_002149</name>
</gene>
<feature type="chain" id="PRO_5046167932" description="Ice-binding protein C-terminal domain-containing protein" evidence="1">
    <location>
        <begin position="25"/>
        <end position="217"/>
    </location>
</feature>
<organism evidence="3 4">
    <name type="scientific">Sphingomonas jejuensis</name>
    <dbReference type="NCBI Taxonomy" id="904715"/>
    <lineage>
        <taxon>Bacteria</taxon>
        <taxon>Pseudomonadati</taxon>
        <taxon>Pseudomonadota</taxon>
        <taxon>Alphaproteobacteria</taxon>
        <taxon>Sphingomonadales</taxon>
        <taxon>Sphingomonadaceae</taxon>
        <taxon>Sphingomonas</taxon>
    </lineage>
</organism>
<evidence type="ECO:0000313" key="3">
    <source>
        <dbReference type="EMBL" id="NJC34635.1"/>
    </source>
</evidence>
<proteinExistence type="predicted"/>
<dbReference type="EMBL" id="JAATJE010000002">
    <property type="protein sequence ID" value="NJC34635.1"/>
    <property type="molecule type" value="Genomic_DNA"/>
</dbReference>
<feature type="signal peptide" evidence="1">
    <location>
        <begin position="1"/>
        <end position="24"/>
    </location>
</feature>
<reference evidence="3 4" key="1">
    <citation type="submission" date="2020-03" db="EMBL/GenBank/DDBJ databases">
        <title>Genomic Encyclopedia of Type Strains, Phase IV (KMG-IV): sequencing the most valuable type-strain genomes for metagenomic binning, comparative biology and taxonomic classification.</title>
        <authorList>
            <person name="Goeker M."/>
        </authorList>
    </citation>
    <scope>NUCLEOTIDE SEQUENCE [LARGE SCALE GENOMIC DNA]</scope>
    <source>
        <strain evidence="3 4">DSM 27651</strain>
    </source>
</reference>
<dbReference type="Pfam" id="PF07589">
    <property type="entry name" value="PEP-CTERM"/>
    <property type="match status" value="1"/>
</dbReference>
<dbReference type="NCBIfam" id="TIGR02595">
    <property type="entry name" value="PEP_CTERM"/>
    <property type="match status" value="1"/>
</dbReference>
<evidence type="ECO:0000259" key="2">
    <source>
        <dbReference type="Pfam" id="PF07589"/>
    </source>
</evidence>
<feature type="domain" description="Ice-binding protein C-terminal" evidence="2">
    <location>
        <begin position="183"/>
        <end position="207"/>
    </location>
</feature>
<dbReference type="NCBIfam" id="NF035944">
    <property type="entry name" value="PEPxxWA-CTERM"/>
    <property type="match status" value="1"/>
</dbReference>
<dbReference type="Proteomes" id="UP000734218">
    <property type="component" value="Unassembled WGS sequence"/>
</dbReference>
<accession>A0ABX0XN21</accession>
<dbReference type="NCBIfam" id="NF033208">
    <property type="entry name" value="choice_anch_E"/>
    <property type="match status" value="1"/>
</dbReference>
<keyword evidence="1" id="KW-0732">Signal</keyword>
<keyword evidence="4" id="KW-1185">Reference proteome</keyword>
<comment type="caution">
    <text evidence="3">The sequence shown here is derived from an EMBL/GenBank/DDBJ whole genome shotgun (WGS) entry which is preliminary data.</text>
</comment>